<name>A0A5J4W7H4_9EUKA</name>
<evidence type="ECO:0000313" key="1">
    <source>
        <dbReference type="EMBL" id="KAA6390513.1"/>
    </source>
</evidence>
<dbReference type="EMBL" id="SNRW01003194">
    <property type="protein sequence ID" value="KAA6390513.1"/>
    <property type="molecule type" value="Genomic_DNA"/>
</dbReference>
<gene>
    <name evidence="1" type="ORF">EZS28_013959</name>
</gene>
<dbReference type="AlphaFoldDB" id="A0A5J4W7H4"/>
<proteinExistence type="predicted"/>
<organism evidence="1 2">
    <name type="scientific">Streblomastix strix</name>
    <dbReference type="NCBI Taxonomy" id="222440"/>
    <lineage>
        <taxon>Eukaryota</taxon>
        <taxon>Metamonada</taxon>
        <taxon>Preaxostyla</taxon>
        <taxon>Oxymonadida</taxon>
        <taxon>Streblomastigidae</taxon>
        <taxon>Streblomastix</taxon>
    </lineage>
</organism>
<dbReference type="Proteomes" id="UP000324800">
    <property type="component" value="Unassembled WGS sequence"/>
</dbReference>
<sequence length="167" mass="19121">MKQIKAQGIVIAPIWPGQSCRLDSGDGIENERQGSKASTRQCKRLPSGSFANVGRYLLMKSTTELVKLGIPERDLAMITHHSQNSRTVQQYYIFASSIRINDVARQLTGEIEIRREFPNELKDRTSGMMLKVGLSAWNDNDEIKTLFYQSLKSLITDYRQGEYYQQR</sequence>
<accession>A0A5J4W7H4</accession>
<reference evidence="1 2" key="1">
    <citation type="submission" date="2019-03" db="EMBL/GenBank/DDBJ databases">
        <title>Single cell metagenomics reveals metabolic interactions within the superorganism composed of flagellate Streblomastix strix and complex community of Bacteroidetes bacteria on its surface.</title>
        <authorList>
            <person name="Treitli S.C."/>
            <person name="Kolisko M."/>
            <person name="Husnik F."/>
            <person name="Keeling P."/>
            <person name="Hampl V."/>
        </authorList>
    </citation>
    <scope>NUCLEOTIDE SEQUENCE [LARGE SCALE GENOMIC DNA]</scope>
    <source>
        <strain evidence="1">ST1C</strain>
    </source>
</reference>
<evidence type="ECO:0000313" key="2">
    <source>
        <dbReference type="Proteomes" id="UP000324800"/>
    </source>
</evidence>
<protein>
    <submittedName>
        <fullName evidence="1">Uncharacterized protein</fullName>
    </submittedName>
</protein>
<comment type="caution">
    <text evidence="1">The sequence shown here is derived from an EMBL/GenBank/DDBJ whole genome shotgun (WGS) entry which is preliminary data.</text>
</comment>